<feature type="transmembrane region" description="Helical" evidence="1">
    <location>
        <begin position="39"/>
        <end position="60"/>
    </location>
</feature>
<reference evidence="2 3" key="1">
    <citation type="journal article" date="2023" name="Int. J. Syst. Evol. Microbiol.">
        <title>Arthrobacter vasquezii sp. nov., isolated from a soil sample from Union Glacier, Antarctica.</title>
        <authorList>
            <person name="Valenzuela-Ibaceta F."/>
            <person name="Carrasco V."/>
            <person name="Lagos-Moraga S."/>
            <person name="Dietz-Vargas C."/>
            <person name="Navarro C.A."/>
            <person name="Perez-Donoso J.M."/>
        </authorList>
    </citation>
    <scope>NUCLEOTIDE SEQUENCE [LARGE SCALE GENOMIC DNA]</scope>
    <source>
        <strain evidence="2 3">EH-1B-1</strain>
    </source>
</reference>
<organism evidence="2 3">
    <name type="scientific">Arthrobacter vasquezii</name>
    <dbReference type="NCBI Taxonomy" id="2977629"/>
    <lineage>
        <taxon>Bacteria</taxon>
        <taxon>Bacillati</taxon>
        <taxon>Actinomycetota</taxon>
        <taxon>Actinomycetes</taxon>
        <taxon>Micrococcales</taxon>
        <taxon>Micrococcaceae</taxon>
        <taxon>Arthrobacter</taxon>
    </lineage>
</organism>
<comment type="caution">
    <text evidence="2">The sequence shown here is derived from an EMBL/GenBank/DDBJ whole genome shotgun (WGS) entry which is preliminary data.</text>
</comment>
<name>A0ABT6CTL8_9MICC</name>
<feature type="transmembrane region" description="Helical" evidence="1">
    <location>
        <begin position="96"/>
        <end position="117"/>
    </location>
</feature>
<keyword evidence="1" id="KW-1133">Transmembrane helix</keyword>
<keyword evidence="3" id="KW-1185">Reference proteome</keyword>
<protein>
    <submittedName>
        <fullName evidence="2">Uncharacterized protein</fullName>
    </submittedName>
</protein>
<evidence type="ECO:0000256" key="1">
    <source>
        <dbReference type="SAM" id="Phobius"/>
    </source>
</evidence>
<accession>A0ABT6CTL8</accession>
<dbReference type="EMBL" id="JAROKN010000005">
    <property type="protein sequence ID" value="MDF9276945.1"/>
    <property type="molecule type" value="Genomic_DNA"/>
</dbReference>
<feature type="transmembrane region" description="Helical" evidence="1">
    <location>
        <begin position="129"/>
        <end position="151"/>
    </location>
</feature>
<sequence>MARHGEEPKSTEAAEARRMLHAADAWSTRLRATSTRAEGFWTVLWGILLGLGLFTVLQRFAWWEGAAGIALLIAFYVVVGIVNWRRSAARTVRPKYFSQMWRAAGIWAGVMLVASLFLTHESDGQVNLWWSILLAVLCAAPTIACGIWLVARGR</sequence>
<gene>
    <name evidence="2" type="ORF">P4U43_03965</name>
</gene>
<evidence type="ECO:0000313" key="2">
    <source>
        <dbReference type="EMBL" id="MDF9276945.1"/>
    </source>
</evidence>
<feature type="transmembrane region" description="Helical" evidence="1">
    <location>
        <begin position="66"/>
        <end position="84"/>
    </location>
</feature>
<evidence type="ECO:0000313" key="3">
    <source>
        <dbReference type="Proteomes" id="UP001220456"/>
    </source>
</evidence>
<dbReference type="Proteomes" id="UP001220456">
    <property type="component" value="Unassembled WGS sequence"/>
</dbReference>
<keyword evidence="1" id="KW-0812">Transmembrane</keyword>
<dbReference type="RefSeq" id="WP_277357550.1">
    <property type="nucleotide sequence ID" value="NZ_JAROKN010000005.1"/>
</dbReference>
<proteinExistence type="predicted"/>
<keyword evidence="1" id="KW-0472">Membrane</keyword>